<proteinExistence type="predicted"/>
<reference evidence="1" key="1">
    <citation type="submission" date="2021-07" db="EMBL/GenBank/DDBJ databases">
        <authorList>
            <person name="Branca A.L. A."/>
        </authorList>
    </citation>
    <scope>NUCLEOTIDE SEQUENCE</scope>
</reference>
<comment type="caution">
    <text evidence="1">The sequence shown here is derived from an EMBL/GenBank/DDBJ whole genome shotgun (WGS) entry which is preliminary data.</text>
</comment>
<name>A0A9W4PBL3_9EURO</name>
<dbReference type="Proteomes" id="UP001154252">
    <property type="component" value="Unassembled WGS sequence"/>
</dbReference>
<accession>A0A9W4PBL3</accession>
<dbReference type="AlphaFoldDB" id="A0A9W4PBL3"/>
<organism evidence="1 2">
    <name type="scientific">Penicillium egyptiacum</name>
    <dbReference type="NCBI Taxonomy" id="1303716"/>
    <lineage>
        <taxon>Eukaryota</taxon>
        <taxon>Fungi</taxon>
        <taxon>Dikarya</taxon>
        <taxon>Ascomycota</taxon>
        <taxon>Pezizomycotina</taxon>
        <taxon>Eurotiomycetes</taxon>
        <taxon>Eurotiomycetidae</taxon>
        <taxon>Eurotiales</taxon>
        <taxon>Aspergillaceae</taxon>
        <taxon>Penicillium</taxon>
    </lineage>
</organism>
<gene>
    <name evidence="1" type="ORF">PEGY_LOCUS10732</name>
</gene>
<evidence type="ECO:0000313" key="1">
    <source>
        <dbReference type="EMBL" id="CAG8909934.1"/>
    </source>
</evidence>
<protein>
    <submittedName>
        <fullName evidence="1">Uncharacterized protein</fullName>
    </submittedName>
</protein>
<evidence type="ECO:0000313" key="2">
    <source>
        <dbReference type="Proteomes" id="UP001154252"/>
    </source>
</evidence>
<keyword evidence="2" id="KW-1185">Reference proteome</keyword>
<sequence length="342" mass="38703">MEHDLLLIVDASSYHSCYIRSLTASLPEIISVSAHTRCSSRIGVLAYHSYHSDNVLEWSGRLNQGQHEHSQGEQPDIVAFAKRLRTKKKCESEMAVKTALAKACEVMRSNAKPLIFLYADTPPIPNRYSTGSPSSRSKEKTALLAPESYSGYGFACIDWVSACNTLRDRPKQAQVFTILHESMMERDAAWYIYHSTRTDGTCKAPSSIKEGQQQGFPAELLRYISVSEIDSIENEEDVATFSYSWRMRRWYRNENISKVKLTTDVIKEYVPKKTALMPDFAEETIFIINSVPDIEMYPCAFLDPTLNFPNEGYDADDGSRPISYLTRSELLQIGRSCNPGVF</sequence>
<dbReference type="EMBL" id="CAJVRC010000905">
    <property type="protein sequence ID" value="CAG8909934.1"/>
    <property type="molecule type" value="Genomic_DNA"/>
</dbReference>
<dbReference type="OrthoDB" id="10009520at2759"/>